<evidence type="ECO:0000313" key="2">
    <source>
        <dbReference type="EMBL" id="PVH47247.1"/>
    </source>
</evidence>
<accession>A0A2T8JBE5</accession>
<sequence>MAPAPAAPRLSLAARPLSPARSASSPALAPPARSASSSRAATGYAAALADACARAGTLRGAARDARALLSRRHGASSEEEELDARVAALVRMLVGKGKAGMVAEALAEFAAICDHLLPPPPPPARHAY</sequence>
<name>A0A2T8JBE5_9POAL</name>
<evidence type="ECO:0000256" key="1">
    <source>
        <dbReference type="SAM" id="MobiDB-lite"/>
    </source>
</evidence>
<feature type="region of interest" description="Disordered" evidence="1">
    <location>
        <begin position="1"/>
        <end position="36"/>
    </location>
</feature>
<dbReference type="AlphaFoldDB" id="A0A2T8JBE5"/>
<gene>
    <name evidence="2" type="ORF">PAHAL_4G014700</name>
</gene>
<dbReference type="Gramene" id="PVH47247">
    <property type="protein sequence ID" value="PVH47247"/>
    <property type="gene ID" value="PAHAL_4G014700"/>
</dbReference>
<dbReference type="EMBL" id="CM008049">
    <property type="protein sequence ID" value="PVH47247.1"/>
    <property type="molecule type" value="Genomic_DNA"/>
</dbReference>
<proteinExistence type="predicted"/>
<protein>
    <submittedName>
        <fullName evidence="2">Uncharacterized protein</fullName>
    </submittedName>
</protein>
<reference evidence="2" key="1">
    <citation type="submission" date="2018-04" db="EMBL/GenBank/DDBJ databases">
        <title>WGS assembly of Panicum hallii.</title>
        <authorList>
            <person name="Lovell J."/>
            <person name="Jenkins J."/>
            <person name="Lowry D."/>
            <person name="Mamidi S."/>
            <person name="Sreedasyam A."/>
            <person name="Weng X."/>
            <person name="Barry K."/>
            <person name="Bonette J."/>
            <person name="Campitelli B."/>
            <person name="Daum C."/>
            <person name="Gordon S."/>
            <person name="Gould B."/>
            <person name="Lipzen A."/>
            <person name="Macqueen A."/>
            <person name="Palacio-Mejia J."/>
            <person name="Plott C."/>
            <person name="Shakirov E."/>
            <person name="Shu S."/>
            <person name="Yoshinaga Y."/>
            <person name="Zane M."/>
            <person name="Rokhsar D."/>
            <person name="Grimwood J."/>
            <person name="Schmutz J."/>
            <person name="Juenger T."/>
        </authorList>
    </citation>
    <scope>NUCLEOTIDE SEQUENCE [LARGE SCALE GENOMIC DNA]</scope>
    <source>
        <strain evidence="2">FIL2</strain>
    </source>
</reference>
<dbReference type="Proteomes" id="UP000243499">
    <property type="component" value="Chromosome 4"/>
</dbReference>
<organism evidence="2">
    <name type="scientific">Panicum hallii</name>
    <dbReference type="NCBI Taxonomy" id="206008"/>
    <lineage>
        <taxon>Eukaryota</taxon>
        <taxon>Viridiplantae</taxon>
        <taxon>Streptophyta</taxon>
        <taxon>Embryophyta</taxon>
        <taxon>Tracheophyta</taxon>
        <taxon>Spermatophyta</taxon>
        <taxon>Magnoliopsida</taxon>
        <taxon>Liliopsida</taxon>
        <taxon>Poales</taxon>
        <taxon>Poaceae</taxon>
        <taxon>PACMAD clade</taxon>
        <taxon>Panicoideae</taxon>
        <taxon>Panicodae</taxon>
        <taxon>Paniceae</taxon>
        <taxon>Panicinae</taxon>
        <taxon>Panicum</taxon>
        <taxon>Panicum sect. Panicum</taxon>
    </lineage>
</organism>